<comment type="caution">
    <text evidence="2">The sequence shown here is derived from an EMBL/GenBank/DDBJ whole genome shotgun (WGS) entry which is preliminary data.</text>
</comment>
<dbReference type="SUPFAM" id="SSF48371">
    <property type="entry name" value="ARM repeat"/>
    <property type="match status" value="1"/>
</dbReference>
<feature type="non-terminal residue" evidence="2">
    <location>
        <position position="1"/>
    </location>
</feature>
<organism evidence="2 3">
    <name type="scientific">Physocladia obscura</name>
    <dbReference type="NCBI Taxonomy" id="109957"/>
    <lineage>
        <taxon>Eukaryota</taxon>
        <taxon>Fungi</taxon>
        <taxon>Fungi incertae sedis</taxon>
        <taxon>Chytridiomycota</taxon>
        <taxon>Chytridiomycota incertae sedis</taxon>
        <taxon>Chytridiomycetes</taxon>
        <taxon>Chytridiales</taxon>
        <taxon>Chytriomycetaceae</taxon>
        <taxon>Physocladia</taxon>
    </lineage>
</organism>
<proteinExistence type="predicted"/>
<evidence type="ECO:0000313" key="3">
    <source>
        <dbReference type="Proteomes" id="UP001211907"/>
    </source>
</evidence>
<dbReference type="Pfam" id="PF25150">
    <property type="entry name" value="TPR_Trm732"/>
    <property type="match status" value="1"/>
</dbReference>
<dbReference type="EMBL" id="JADGJH010001090">
    <property type="protein sequence ID" value="KAJ3119162.1"/>
    <property type="molecule type" value="Genomic_DNA"/>
</dbReference>
<sequence length="738" mass="82726">MNEKDSAAFETILENIIAPVFSSSFFESAEPIARMAIISVFIRTAEFETTTHETCLKIFTEKFTKFLSEIEAESASFDNGRRGEFDLSPVITTACSAFHSMVEWSFGVKILEEHLQQTFFALSTLLSKVKMSIDNDSQKVAATANTVTGKNFTNINDPTAALSLSEKVKACGEILRTIASLFSKLNSTAKNTVTNFDFIAQESKYNSSSSLMRVLLLQTIQITFSDPVIYVRDCQFIAGIVSTWLLKLAYDDMAWIQPVFFNDDLDSLVAEDAALVLLRSEISGALNNTPASLYSLLCFCRGVLSTFGVDCASMNDRQSEKSLLSVMYEKFVFVLETTSDSPTRVFGFQCIASWMIVLRDHLKSTSLPPVGVDIRTVFKQSFNYVFTFWEDPVDSTQHKLKDIFTALLEIISDFKNNGVEDGNLSEFEAERSFLFEIVDNLLKADWLRKVKYDLLAHLLSVITPSELLNLRPDFLTVCFDVMSNLSMSSRICAFLARFFHSLFSGTPPTDPEIWLTPFCYALTHPSPNVRRAVSENLLSVVFKDRKPHFELILQTFQQQQTLSSAHTNNRSPMNAAYKLHGSICVLRVGKSLGFLDGAVFTSKQRSFAAEIVKVGAGHADINIRVDVCGLLCESARTVAEPTKEELELVKMFLGVNGSDHVSEFRQKLFGNLHKLICRIRKCLYANNRDLSVRESRIAKDDDGGVGGVNLDETKKEVSALKEKITLKMDFLKWLMNFA</sequence>
<dbReference type="GO" id="GO:0005829">
    <property type="term" value="C:cytosol"/>
    <property type="evidence" value="ECO:0007669"/>
    <property type="project" value="TreeGrafter"/>
</dbReference>
<protein>
    <recommendedName>
        <fullName evidence="1">tRNA (32-2'-O)-methyltransferase regulator THADA-like TPR repeats region domain-containing protein</fullName>
    </recommendedName>
</protein>
<dbReference type="PANTHER" id="PTHR14387:SF0">
    <property type="entry name" value="DUF2428 DOMAIN-CONTAINING PROTEIN"/>
    <property type="match status" value="1"/>
</dbReference>
<reference evidence="2" key="1">
    <citation type="submission" date="2020-05" db="EMBL/GenBank/DDBJ databases">
        <title>Phylogenomic resolution of chytrid fungi.</title>
        <authorList>
            <person name="Stajich J.E."/>
            <person name="Amses K."/>
            <person name="Simmons R."/>
            <person name="Seto K."/>
            <person name="Myers J."/>
            <person name="Bonds A."/>
            <person name="Quandt C.A."/>
            <person name="Barry K."/>
            <person name="Liu P."/>
            <person name="Grigoriev I."/>
            <person name="Longcore J.E."/>
            <person name="James T.Y."/>
        </authorList>
    </citation>
    <scope>NUCLEOTIDE SEQUENCE</scope>
    <source>
        <strain evidence="2">JEL0513</strain>
    </source>
</reference>
<evidence type="ECO:0000259" key="1">
    <source>
        <dbReference type="Pfam" id="PF25150"/>
    </source>
</evidence>
<dbReference type="GO" id="GO:0030488">
    <property type="term" value="P:tRNA methylation"/>
    <property type="evidence" value="ECO:0007669"/>
    <property type="project" value="TreeGrafter"/>
</dbReference>
<dbReference type="AlphaFoldDB" id="A0AAD5SYH0"/>
<dbReference type="PANTHER" id="PTHR14387">
    <property type="entry name" value="THADA/DEATH RECEPTOR INTERACTING PROTEIN"/>
    <property type="match status" value="1"/>
</dbReference>
<name>A0AAD5SYH0_9FUNG</name>
<dbReference type="InterPro" id="IPR051954">
    <property type="entry name" value="tRNA_methyltransferase_THADA"/>
</dbReference>
<keyword evidence="3" id="KW-1185">Reference proteome</keyword>
<feature type="domain" description="tRNA (32-2'-O)-methyltransferase regulator THADA-like TPR repeats region" evidence="1">
    <location>
        <begin position="512"/>
        <end position="737"/>
    </location>
</feature>
<gene>
    <name evidence="2" type="ORF">HK100_000448</name>
</gene>
<dbReference type="Proteomes" id="UP001211907">
    <property type="component" value="Unassembled WGS sequence"/>
</dbReference>
<dbReference type="InterPro" id="IPR016024">
    <property type="entry name" value="ARM-type_fold"/>
</dbReference>
<accession>A0AAD5SYH0</accession>
<evidence type="ECO:0000313" key="2">
    <source>
        <dbReference type="EMBL" id="KAJ3119162.1"/>
    </source>
</evidence>
<dbReference type="InterPro" id="IPR056843">
    <property type="entry name" value="THADA-like_TPR"/>
</dbReference>